<evidence type="ECO:0000313" key="3">
    <source>
        <dbReference type="Proteomes" id="UP000324222"/>
    </source>
</evidence>
<keyword evidence="3" id="KW-1185">Reference proteome</keyword>
<dbReference type="AlphaFoldDB" id="A0A5B7G909"/>
<sequence>MFDDCGGGDTARRQRQQSLAGRGTHGVIAASARPTPQVSYVRFIIRLGYPYAWQLETAISEELRRLCVEDSHKLQHCLRD</sequence>
<feature type="region of interest" description="Disordered" evidence="1">
    <location>
        <begin position="1"/>
        <end position="26"/>
    </location>
</feature>
<gene>
    <name evidence="2" type="ORF">E2C01_049285</name>
</gene>
<proteinExistence type="predicted"/>
<accession>A0A5B7G909</accession>
<dbReference type="Proteomes" id="UP000324222">
    <property type="component" value="Unassembled WGS sequence"/>
</dbReference>
<comment type="caution">
    <text evidence="2">The sequence shown here is derived from an EMBL/GenBank/DDBJ whole genome shotgun (WGS) entry which is preliminary data.</text>
</comment>
<evidence type="ECO:0000313" key="2">
    <source>
        <dbReference type="EMBL" id="MPC55352.1"/>
    </source>
</evidence>
<protein>
    <submittedName>
        <fullName evidence="2">Uncharacterized protein</fullName>
    </submittedName>
</protein>
<reference evidence="2 3" key="1">
    <citation type="submission" date="2019-05" db="EMBL/GenBank/DDBJ databases">
        <title>Another draft genome of Portunus trituberculatus and its Hox gene families provides insights of decapod evolution.</title>
        <authorList>
            <person name="Jeong J.-H."/>
            <person name="Song I."/>
            <person name="Kim S."/>
            <person name="Choi T."/>
            <person name="Kim D."/>
            <person name="Ryu S."/>
            <person name="Kim W."/>
        </authorList>
    </citation>
    <scope>NUCLEOTIDE SEQUENCE [LARGE SCALE GENOMIC DNA]</scope>
    <source>
        <tissue evidence="2">Muscle</tissue>
    </source>
</reference>
<evidence type="ECO:0000256" key="1">
    <source>
        <dbReference type="SAM" id="MobiDB-lite"/>
    </source>
</evidence>
<organism evidence="2 3">
    <name type="scientific">Portunus trituberculatus</name>
    <name type="common">Swimming crab</name>
    <name type="synonym">Neptunus trituberculatus</name>
    <dbReference type="NCBI Taxonomy" id="210409"/>
    <lineage>
        <taxon>Eukaryota</taxon>
        <taxon>Metazoa</taxon>
        <taxon>Ecdysozoa</taxon>
        <taxon>Arthropoda</taxon>
        <taxon>Crustacea</taxon>
        <taxon>Multicrustacea</taxon>
        <taxon>Malacostraca</taxon>
        <taxon>Eumalacostraca</taxon>
        <taxon>Eucarida</taxon>
        <taxon>Decapoda</taxon>
        <taxon>Pleocyemata</taxon>
        <taxon>Brachyura</taxon>
        <taxon>Eubrachyura</taxon>
        <taxon>Portunoidea</taxon>
        <taxon>Portunidae</taxon>
        <taxon>Portuninae</taxon>
        <taxon>Portunus</taxon>
    </lineage>
</organism>
<dbReference type="EMBL" id="VSRR010013095">
    <property type="protein sequence ID" value="MPC55352.1"/>
    <property type="molecule type" value="Genomic_DNA"/>
</dbReference>
<name>A0A5B7G909_PORTR</name>